<feature type="transmembrane region" description="Helical" evidence="2">
    <location>
        <begin position="7"/>
        <end position="29"/>
    </location>
</feature>
<protein>
    <submittedName>
        <fullName evidence="4">Transporter substrate-binding domain-containing protein</fullName>
    </submittedName>
</protein>
<keyword evidence="2" id="KW-1133">Transmembrane helix</keyword>
<evidence type="ECO:0000313" key="4">
    <source>
        <dbReference type="EMBL" id="MCI0128900.1"/>
    </source>
</evidence>
<dbReference type="Proteomes" id="UP001156140">
    <property type="component" value="Unassembled WGS sequence"/>
</dbReference>
<evidence type="ECO:0000256" key="1">
    <source>
        <dbReference type="ARBA" id="ARBA00022729"/>
    </source>
</evidence>
<name>A0AA41QQM4_9HYPH</name>
<evidence type="ECO:0000259" key="3">
    <source>
        <dbReference type="SMART" id="SM00062"/>
    </source>
</evidence>
<dbReference type="EMBL" id="JALAZD010000003">
    <property type="protein sequence ID" value="MCI0128900.1"/>
    <property type="molecule type" value="Genomic_DNA"/>
</dbReference>
<dbReference type="AlphaFoldDB" id="A0AA41QQM4"/>
<keyword evidence="1" id="KW-0732">Signal</keyword>
<sequence length="264" mass="27931">MPDFRRLAGNFGGVAIVVALLLGVTFLPADNSLQEVRSTGTISACVPATYPPLVTGDAEKPGIDIELLKAVTAHMGVTLSLNINDAIGRDINPRNWALNRGNCLIIAGGVVDSNLTRSFLETSPPYAKTGWAVISPKPVTDLKGLNVGVLTLVSGLDRIGLANLLRHSETHLQIVRTPEELAAGIADGSFDVGVTEALMASHLASDNKWSVAWMPPELARYNLVFGLWKGDMTLKHAIDAAFADLTADGTIADILARYAGAPLN</sequence>
<dbReference type="PANTHER" id="PTHR35936:SF17">
    <property type="entry name" value="ARGININE-BINDING EXTRACELLULAR PROTEIN ARTP"/>
    <property type="match status" value="1"/>
</dbReference>
<dbReference type="Pfam" id="PF00497">
    <property type="entry name" value="SBP_bac_3"/>
    <property type="match status" value="1"/>
</dbReference>
<dbReference type="InterPro" id="IPR001638">
    <property type="entry name" value="Solute-binding_3/MltF_N"/>
</dbReference>
<proteinExistence type="predicted"/>
<evidence type="ECO:0000256" key="2">
    <source>
        <dbReference type="SAM" id="Phobius"/>
    </source>
</evidence>
<reference evidence="4" key="1">
    <citation type="submission" date="2022-03" db="EMBL/GenBank/DDBJ databases">
        <title>The complete genome sequence of a Methyloterrigena soli.</title>
        <authorList>
            <person name="Zi Z."/>
        </authorList>
    </citation>
    <scope>NUCLEOTIDE SEQUENCE</scope>
    <source>
        <strain evidence="4">M48</strain>
    </source>
</reference>
<keyword evidence="2" id="KW-0812">Transmembrane</keyword>
<dbReference type="RefSeq" id="WP_035036058.1">
    <property type="nucleotide sequence ID" value="NZ_JAKETQ010000003.1"/>
</dbReference>
<dbReference type="SUPFAM" id="SSF53850">
    <property type="entry name" value="Periplasmic binding protein-like II"/>
    <property type="match status" value="1"/>
</dbReference>
<gene>
    <name evidence="4" type="ORF">ML536_18860</name>
</gene>
<dbReference type="SMART" id="SM00062">
    <property type="entry name" value="PBPb"/>
    <property type="match status" value="1"/>
</dbReference>
<dbReference type="PANTHER" id="PTHR35936">
    <property type="entry name" value="MEMBRANE-BOUND LYTIC MUREIN TRANSGLYCOSYLASE F"/>
    <property type="match status" value="1"/>
</dbReference>
<comment type="caution">
    <text evidence="4">The sequence shown here is derived from an EMBL/GenBank/DDBJ whole genome shotgun (WGS) entry which is preliminary data.</text>
</comment>
<dbReference type="Gene3D" id="3.40.190.10">
    <property type="entry name" value="Periplasmic binding protein-like II"/>
    <property type="match status" value="2"/>
</dbReference>
<accession>A0AA41QQM4</accession>
<keyword evidence="5" id="KW-1185">Reference proteome</keyword>
<feature type="domain" description="Solute-binding protein family 3/N-terminal" evidence="3">
    <location>
        <begin position="41"/>
        <end position="262"/>
    </location>
</feature>
<organism evidence="4 5">
    <name type="scientific">Paradevosia shaoguanensis</name>
    <dbReference type="NCBI Taxonomy" id="1335043"/>
    <lineage>
        <taxon>Bacteria</taxon>
        <taxon>Pseudomonadati</taxon>
        <taxon>Pseudomonadota</taxon>
        <taxon>Alphaproteobacteria</taxon>
        <taxon>Hyphomicrobiales</taxon>
        <taxon>Devosiaceae</taxon>
        <taxon>Paradevosia</taxon>
    </lineage>
</organism>
<keyword evidence="2" id="KW-0472">Membrane</keyword>
<evidence type="ECO:0000313" key="5">
    <source>
        <dbReference type="Proteomes" id="UP001156140"/>
    </source>
</evidence>